<evidence type="ECO:0000313" key="1">
    <source>
        <dbReference type="EMBL" id="AXQ69804.1"/>
    </source>
</evidence>
<sequence length="124" mass="14034">MGYDYAYSGTIKITPEVSMRKAKEVNRYQDGHNDRFAPQQWCGLGINEDGELEYTAGEGLCEVAAWITYFLEGPLKGYTLNGTITETCGDFQSQTDIEVEDNVIYTIDYEMRPGPRVRYPAEPV</sequence>
<accession>A0A385ED48</accession>
<proteinExistence type="predicted"/>
<evidence type="ECO:0000313" key="2">
    <source>
        <dbReference type="Proteomes" id="UP000259683"/>
    </source>
</evidence>
<dbReference type="Proteomes" id="UP000259683">
    <property type="component" value="Segment"/>
</dbReference>
<reference evidence="1" key="1">
    <citation type="submission" date="2018-07" db="EMBL/GenBank/DDBJ databases">
        <authorList>
            <person name="Wilson K.M."/>
            <person name="Ely B."/>
        </authorList>
    </citation>
    <scope>NUCLEOTIDE SEQUENCE</scope>
</reference>
<gene>
    <name evidence="1" type="ORF">CcrSC_gp222</name>
</gene>
<dbReference type="EMBL" id="MH588547">
    <property type="protein sequence ID" value="AXQ69804.1"/>
    <property type="molecule type" value="Genomic_DNA"/>
</dbReference>
<keyword evidence="2" id="KW-1185">Reference proteome</keyword>
<name>A0A385ED48_9CAUD</name>
<protein>
    <submittedName>
        <fullName evidence="1">Uncharacterized protein</fullName>
    </submittedName>
</protein>
<reference evidence="1" key="2">
    <citation type="submission" date="2021-07" db="EMBL/GenBank/DDBJ databases">
        <title>Giant CbK-like Caulobacter bacteriophages have genetically divergent genomes.</title>
        <authorList>
            <person name="Wilson K."/>
            <person name="Ely B."/>
        </authorList>
    </citation>
    <scope>NUCLEOTIDE SEQUENCE</scope>
</reference>
<organism evidence="1 2">
    <name type="scientific">Caulobacter phage CcrSC</name>
    <dbReference type="NCBI Taxonomy" id="2283272"/>
    <lineage>
        <taxon>Viruses</taxon>
        <taxon>Duplodnaviria</taxon>
        <taxon>Heunggongvirae</taxon>
        <taxon>Uroviricota</taxon>
        <taxon>Caudoviricetes</taxon>
        <taxon>Jeanschmidtviridae</taxon>
        <taxon>Bertelyvirus</taxon>
        <taxon>Bertelyvirus SC</taxon>
    </lineage>
</organism>